<keyword evidence="3" id="KW-1185">Reference proteome</keyword>
<keyword evidence="1" id="KW-0472">Membrane</keyword>
<evidence type="ECO:0000313" key="2">
    <source>
        <dbReference type="EMBL" id="WAI02054.1"/>
    </source>
</evidence>
<protein>
    <submittedName>
        <fullName evidence="2">S-layer protein</fullName>
    </submittedName>
</protein>
<feature type="transmembrane region" description="Helical" evidence="1">
    <location>
        <begin position="436"/>
        <end position="457"/>
    </location>
</feature>
<keyword evidence="1" id="KW-1133">Transmembrane helix</keyword>
<dbReference type="InterPro" id="IPR013783">
    <property type="entry name" value="Ig-like_fold"/>
</dbReference>
<proteinExistence type="predicted"/>
<organism evidence="2 3">
    <name type="scientific">Methanogenium organophilum</name>
    <dbReference type="NCBI Taxonomy" id="2199"/>
    <lineage>
        <taxon>Archaea</taxon>
        <taxon>Methanobacteriati</taxon>
        <taxon>Methanobacteriota</taxon>
        <taxon>Stenosarchaea group</taxon>
        <taxon>Methanomicrobia</taxon>
        <taxon>Methanomicrobiales</taxon>
        <taxon>Methanomicrobiaceae</taxon>
        <taxon>Methanogenium</taxon>
    </lineage>
</organism>
<evidence type="ECO:0000313" key="3">
    <source>
        <dbReference type="Proteomes" id="UP001163096"/>
    </source>
</evidence>
<keyword evidence="1" id="KW-0812">Transmembrane</keyword>
<dbReference type="EMBL" id="CP113361">
    <property type="protein sequence ID" value="WAI02054.1"/>
    <property type="molecule type" value="Genomic_DNA"/>
</dbReference>
<reference evidence="2" key="1">
    <citation type="submission" date="2022-11" db="EMBL/GenBank/DDBJ databases">
        <title>Complete genome sequence of Methanogenium organophilum DSM 3596.</title>
        <authorList>
            <person name="Chen S.-C."/>
            <person name="Lai S.-J."/>
            <person name="You Y.-T."/>
        </authorList>
    </citation>
    <scope>NUCLEOTIDE SEQUENCE</scope>
    <source>
        <strain evidence="2">DSM 3596</strain>
    </source>
</reference>
<dbReference type="PANTHER" id="PTHR35902:SF3">
    <property type="entry name" value="NPCBM-ASSOCIATED, NEW3 DOMAIN OF ALPHA-GALACTOSIDASE"/>
    <property type="match status" value="1"/>
</dbReference>
<dbReference type="Proteomes" id="UP001163096">
    <property type="component" value="Chromosome"/>
</dbReference>
<sequence>MVSSPQETAQRKAGLVRCGGMLPCSVAVRKYRGAGRVFLYGILAVLLICAYIGPVCGAGEEFIRSEPSLYATLSGTNEFYPGTDIRLDVVVENQGVDTAALREWEYTPFSINPTTALGTVAGLDVAGAPLAVHSEPYLIGDIPAGVSRPCTVFAHVDENAPAGSYMINVTADYHYAAAQHMLPSGQWEYTYEKRTVSLEVPVRVKGMVKPEILSIDTDNLNAGQTGTITVSLKNVGYGEGMLSAAELSAVSGVFHLVDGGVYIGDFPPGAVRTVTFTASVNEAVSAGTYPEEVMIVYTDEVGEAQKSVSERIGIPVGTGASFAIVSGPVEIVPGESETIRVTFKNTGDAPAYDARARIVPAEPLSASVDTAILGDMAPNETKPANFTIMLASGSLDVPYGLNSEIKFRDETDTLILSDQIVLQVDGISGDPVKDALMNPVALAVIAGIVLLAGYYVACGRQKKQ</sequence>
<name>A0A9X9S4U8_METOG</name>
<gene>
    <name evidence="2" type="ORF">OU421_04065</name>
</gene>
<accession>A0A9X9S4U8</accession>
<feature type="transmembrane region" description="Helical" evidence="1">
    <location>
        <begin position="37"/>
        <end position="55"/>
    </location>
</feature>
<dbReference type="PANTHER" id="PTHR35902">
    <property type="entry name" value="S-LAYER DOMAIN-LIKE PROTEIN-RELATED"/>
    <property type="match status" value="1"/>
</dbReference>
<dbReference type="GeneID" id="76834249"/>
<evidence type="ECO:0000256" key="1">
    <source>
        <dbReference type="SAM" id="Phobius"/>
    </source>
</evidence>
<dbReference type="AlphaFoldDB" id="A0A9X9S4U8"/>
<dbReference type="Gene3D" id="2.60.40.10">
    <property type="entry name" value="Immunoglobulins"/>
    <property type="match status" value="1"/>
</dbReference>
<dbReference type="RefSeq" id="WP_268187332.1">
    <property type="nucleotide sequence ID" value="NZ_CP113361.1"/>
</dbReference>
<dbReference type="KEGG" id="mou:OU421_04065"/>